<organism evidence="4 5">
    <name type="scientific">Aldrovandia affinis</name>
    <dbReference type="NCBI Taxonomy" id="143900"/>
    <lineage>
        <taxon>Eukaryota</taxon>
        <taxon>Metazoa</taxon>
        <taxon>Chordata</taxon>
        <taxon>Craniata</taxon>
        <taxon>Vertebrata</taxon>
        <taxon>Euteleostomi</taxon>
        <taxon>Actinopterygii</taxon>
        <taxon>Neopterygii</taxon>
        <taxon>Teleostei</taxon>
        <taxon>Notacanthiformes</taxon>
        <taxon>Halosauridae</taxon>
        <taxon>Aldrovandia</taxon>
    </lineage>
</organism>
<evidence type="ECO:0000256" key="2">
    <source>
        <dbReference type="SAM" id="MobiDB-lite"/>
    </source>
</evidence>
<sequence length="179" mass="20074">MHPTRTDWLKIHATRQNTGETCDDYCSRMEECFQKHSSLTVDNPAPGDLLKTSLVNGLLPHLKDKVMASCVGWERSATTIVWEHVKHAERQENQKDGKKQVKLEHVKLMFYQAGAGASRQGVARGRGCGNRPNRGRGRSRGGGGNQQQLGQWRCYTCNQLGHLARDCPNMPTEGEEMTQ</sequence>
<dbReference type="SMART" id="SM00343">
    <property type="entry name" value="ZnF_C2HC"/>
    <property type="match status" value="1"/>
</dbReference>
<dbReference type="Proteomes" id="UP001221898">
    <property type="component" value="Unassembled WGS sequence"/>
</dbReference>
<dbReference type="PROSITE" id="PS50158">
    <property type="entry name" value="ZF_CCHC"/>
    <property type="match status" value="1"/>
</dbReference>
<dbReference type="PANTHER" id="PTHR33166">
    <property type="entry name" value="GAG_P30 DOMAIN-CONTAINING PROTEIN"/>
    <property type="match status" value="1"/>
</dbReference>
<keyword evidence="1" id="KW-0862">Zinc</keyword>
<keyword evidence="5" id="KW-1185">Reference proteome</keyword>
<evidence type="ECO:0000313" key="5">
    <source>
        <dbReference type="Proteomes" id="UP001221898"/>
    </source>
</evidence>
<protein>
    <recommendedName>
        <fullName evidence="3">CCHC-type domain-containing protein</fullName>
    </recommendedName>
</protein>
<dbReference type="InterPro" id="IPR050462">
    <property type="entry name" value="Retroviral_Gag-Pol_poly"/>
</dbReference>
<dbReference type="Pfam" id="PF00098">
    <property type="entry name" value="zf-CCHC"/>
    <property type="match status" value="1"/>
</dbReference>
<feature type="region of interest" description="Disordered" evidence="2">
    <location>
        <begin position="121"/>
        <end position="147"/>
    </location>
</feature>
<dbReference type="InterPro" id="IPR001878">
    <property type="entry name" value="Znf_CCHC"/>
</dbReference>
<name>A0AAD7T079_9TELE</name>
<keyword evidence="1" id="KW-0479">Metal-binding</keyword>
<dbReference type="InterPro" id="IPR036875">
    <property type="entry name" value="Znf_CCHC_sf"/>
</dbReference>
<dbReference type="EMBL" id="JAINUG010000020">
    <property type="protein sequence ID" value="KAJ8412007.1"/>
    <property type="molecule type" value="Genomic_DNA"/>
</dbReference>
<evidence type="ECO:0000256" key="1">
    <source>
        <dbReference type="PROSITE-ProRule" id="PRU00047"/>
    </source>
</evidence>
<gene>
    <name evidence="4" type="ORF">AAFF_G00142740</name>
</gene>
<comment type="caution">
    <text evidence="4">The sequence shown here is derived from an EMBL/GenBank/DDBJ whole genome shotgun (WGS) entry which is preliminary data.</text>
</comment>
<dbReference type="GO" id="GO:0003676">
    <property type="term" value="F:nucleic acid binding"/>
    <property type="evidence" value="ECO:0007669"/>
    <property type="project" value="InterPro"/>
</dbReference>
<accession>A0AAD7T079</accession>
<evidence type="ECO:0000259" key="3">
    <source>
        <dbReference type="PROSITE" id="PS50158"/>
    </source>
</evidence>
<keyword evidence="1" id="KW-0863">Zinc-finger</keyword>
<dbReference type="Gene3D" id="4.10.60.10">
    <property type="entry name" value="Zinc finger, CCHC-type"/>
    <property type="match status" value="1"/>
</dbReference>
<dbReference type="GO" id="GO:0008270">
    <property type="term" value="F:zinc ion binding"/>
    <property type="evidence" value="ECO:0007669"/>
    <property type="project" value="UniProtKB-KW"/>
</dbReference>
<evidence type="ECO:0000313" key="4">
    <source>
        <dbReference type="EMBL" id="KAJ8412007.1"/>
    </source>
</evidence>
<dbReference type="SUPFAM" id="SSF57756">
    <property type="entry name" value="Retrovirus zinc finger-like domains"/>
    <property type="match status" value="1"/>
</dbReference>
<proteinExistence type="predicted"/>
<dbReference type="AlphaFoldDB" id="A0AAD7T079"/>
<reference evidence="4" key="1">
    <citation type="journal article" date="2023" name="Science">
        <title>Genome structures resolve the early diversification of teleost fishes.</title>
        <authorList>
            <person name="Parey E."/>
            <person name="Louis A."/>
            <person name="Montfort J."/>
            <person name="Bouchez O."/>
            <person name="Roques C."/>
            <person name="Iampietro C."/>
            <person name="Lluch J."/>
            <person name="Castinel A."/>
            <person name="Donnadieu C."/>
            <person name="Desvignes T."/>
            <person name="Floi Bucao C."/>
            <person name="Jouanno E."/>
            <person name="Wen M."/>
            <person name="Mejri S."/>
            <person name="Dirks R."/>
            <person name="Jansen H."/>
            <person name="Henkel C."/>
            <person name="Chen W.J."/>
            <person name="Zahm M."/>
            <person name="Cabau C."/>
            <person name="Klopp C."/>
            <person name="Thompson A.W."/>
            <person name="Robinson-Rechavi M."/>
            <person name="Braasch I."/>
            <person name="Lecointre G."/>
            <person name="Bobe J."/>
            <person name="Postlethwait J.H."/>
            <person name="Berthelot C."/>
            <person name="Roest Crollius H."/>
            <person name="Guiguen Y."/>
        </authorList>
    </citation>
    <scope>NUCLEOTIDE SEQUENCE</scope>
    <source>
        <strain evidence="4">NC1722</strain>
    </source>
</reference>
<feature type="domain" description="CCHC-type" evidence="3">
    <location>
        <begin position="153"/>
        <end position="169"/>
    </location>
</feature>